<evidence type="ECO:0000313" key="1">
    <source>
        <dbReference type="EMBL" id="SIQ81467.1"/>
    </source>
</evidence>
<reference evidence="1 2" key="1">
    <citation type="submission" date="2017-01" db="EMBL/GenBank/DDBJ databases">
        <authorList>
            <person name="Varghese N."/>
            <person name="Submissions S."/>
        </authorList>
    </citation>
    <scope>NUCLEOTIDE SEQUENCE [LARGE SCALE GENOMIC DNA]</scope>
    <source>
        <strain evidence="1 2">ATCC 23464</strain>
    </source>
</reference>
<dbReference type="Proteomes" id="UP000186666">
    <property type="component" value="Unassembled WGS sequence"/>
</dbReference>
<sequence length="147" mass="17127">MARTSAFTNKDLAWECSQLKRKLLNDAKKGRISRLSKSTVFDLLAARPRIGLKSSRMLWAGSHRDYLEGWFAKLEDEIQIIFDTFSAENQFLTRPEELVKDNSLLEAKVAHLTQLVVTYREAIDKLRLENVKYRELTIQRFGHIDEI</sequence>
<organism evidence="1 2">
    <name type="scientific">Paenibacillus macquariensis</name>
    <dbReference type="NCBI Taxonomy" id="948756"/>
    <lineage>
        <taxon>Bacteria</taxon>
        <taxon>Bacillati</taxon>
        <taxon>Bacillota</taxon>
        <taxon>Bacilli</taxon>
        <taxon>Bacillales</taxon>
        <taxon>Paenibacillaceae</taxon>
        <taxon>Paenibacillus</taxon>
    </lineage>
</organism>
<gene>
    <name evidence="1" type="ORF">SAMN05421578_104179</name>
</gene>
<name>A0ABY1JUU5_9BACL</name>
<protein>
    <submittedName>
        <fullName evidence="1">Uncharacterized protein</fullName>
    </submittedName>
</protein>
<evidence type="ECO:0000313" key="2">
    <source>
        <dbReference type="Proteomes" id="UP000186666"/>
    </source>
</evidence>
<dbReference type="EMBL" id="FTNK01000004">
    <property type="protein sequence ID" value="SIQ81467.1"/>
    <property type="molecule type" value="Genomic_DNA"/>
</dbReference>
<comment type="caution">
    <text evidence="1">The sequence shown here is derived from an EMBL/GenBank/DDBJ whole genome shotgun (WGS) entry which is preliminary data.</text>
</comment>
<keyword evidence="2" id="KW-1185">Reference proteome</keyword>
<accession>A0ABY1JUU5</accession>
<proteinExistence type="predicted"/>